<dbReference type="Proteomes" id="UP000694568">
    <property type="component" value="Unplaced"/>
</dbReference>
<dbReference type="GeneTree" id="ENSGT00940000163863"/>
<dbReference type="InterPro" id="IPR050339">
    <property type="entry name" value="CC_SR_Kinase"/>
</dbReference>
<dbReference type="InterPro" id="IPR011009">
    <property type="entry name" value="Kinase-like_dom_sf"/>
</dbReference>
<dbReference type="SMART" id="SM00220">
    <property type="entry name" value="S_TKc"/>
    <property type="match status" value="1"/>
</dbReference>
<evidence type="ECO:0000256" key="3">
    <source>
        <dbReference type="ARBA" id="ARBA00022553"/>
    </source>
</evidence>
<evidence type="ECO:0000259" key="11">
    <source>
        <dbReference type="PROSITE" id="PS50137"/>
    </source>
</evidence>
<keyword evidence="7 9" id="KW-0067">ATP-binding</keyword>
<feature type="domain" description="Protein kinase" evidence="10">
    <location>
        <begin position="280"/>
        <end position="556"/>
    </location>
</feature>
<dbReference type="Pfam" id="PF00069">
    <property type="entry name" value="Pkinase"/>
    <property type="match status" value="1"/>
</dbReference>
<dbReference type="Gene3D" id="3.30.160.20">
    <property type="match status" value="2"/>
</dbReference>
<dbReference type="AlphaFoldDB" id="A0A8C9XMK5"/>
<dbReference type="SUPFAM" id="SSF56112">
    <property type="entry name" value="Protein kinase-like (PK-like)"/>
    <property type="match status" value="1"/>
</dbReference>
<dbReference type="InterPro" id="IPR044452">
    <property type="entry name" value="EIF2AK2_DSRM_1"/>
</dbReference>
<reference evidence="12" key="1">
    <citation type="submission" date="2025-08" db="UniProtKB">
        <authorList>
            <consortium name="Ensembl"/>
        </authorList>
    </citation>
    <scope>IDENTIFICATION</scope>
</reference>
<keyword evidence="13" id="KW-1185">Reference proteome</keyword>
<organism evidence="12 13">
    <name type="scientific">Sander lucioperca</name>
    <name type="common">Pike-perch</name>
    <name type="synonym">Perca lucioperca</name>
    <dbReference type="NCBI Taxonomy" id="283035"/>
    <lineage>
        <taxon>Eukaryota</taxon>
        <taxon>Metazoa</taxon>
        <taxon>Chordata</taxon>
        <taxon>Craniata</taxon>
        <taxon>Vertebrata</taxon>
        <taxon>Euteleostomi</taxon>
        <taxon>Actinopterygii</taxon>
        <taxon>Neopterygii</taxon>
        <taxon>Teleostei</taxon>
        <taxon>Neoteleostei</taxon>
        <taxon>Acanthomorphata</taxon>
        <taxon>Eupercaria</taxon>
        <taxon>Perciformes</taxon>
        <taxon>Percoidei</taxon>
        <taxon>Percidae</taxon>
        <taxon>Luciopercinae</taxon>
        <taxon>Sander</taxon>
    </lineage>
</organism>
<dbReference type="Gene3D" id="3.30.200.20">
    <property type="entry name" value="Phosphorylase Kinase, domain 1"/>
    <property type="match status" value="1"/>
</dbReference>
<dbReference type="FunFam" id="1.10.510.10:FF:000251">
    <property type="entry name" value="eukaryotic translation initiation factor 2-alpha kinase 3"/>
    <property type="match status" value="1"/>
</dbReference>
<evidence type="ECO:0000256" key="2">
    <source>
        <dbReference type="ARBA" id="ARBA00022527"/>
    </source>
</evidence>
<dbReference type="PANTHER" id="PTHR11042">
    <property type="entry name" value="EUKARYOTIC TRANSLATION INITIATION FACTOR 2-ALPHA KINASE EIF2-ALPHA KINASE -RELATED"/>
    <property type="match status" value="1"/>
</dbReference>
<evidence type="ECO:0000256" key="5">
    <source>
        <dbReference type="ARBA" id="ARBA00022741"/>
    </source>
</evidence>
<dbReference type="InterPro" id="IPR017441">
    <property type="entry name" value="Protein_kinase_ATP_BS"/>
</dbReference>
<feature type="domain" description="DRBM" evidence="11">
    <location>
        <begin position="5"/>
        <end position="72"/>
    </location>
</feature>
<evidence type="ECO:0000313" key="12">
    <source>
        <dbReference type="Ensembl" id="ENSSLUP00000010714.1"/>
    </source>
</evidence>
<evidence type="ECO:0000256" key="6">
    <source>
        <dbReference type="ARBA" id="ARBA00022777"/>
    </source>
</evidence>
<evidence type="ECO:0000256" key="8">
    <source>
        <dbReference type="PROSITE-ProRule" id="PRU00266"/>
    </source>
</evidence>
<evidence type="ECO:0000256" key="4">
    <source>
        <dbReference type="ARBA" id="ARBA00022679"/>
    </source>
</evidence>
<evidence type="ECO:0000256" key="9">
    <source>
        <dbReference type="PROSITE-ProRule" id="PRU10141"/>
    </source>
</evidence>
<dbReference type="GO" id="GO:0004694">
    <property type="term" value="F:eukaryotic translation initiation factor 2alpha kinase activity"/>
    <property type="evidence" value="ECO:0007669"/>
    <property type="project" value="TreeGrafter"/>
</dbReference>
<dbReference type="GO" id="GO:0003725">
    <property type="term" value="F:double-stranded RNA binding"/>
    <property type="evidence" value="ECO:0007669"/>
    <property type="project" value="InterPro"/>
</dbReference>
<evidence type="ECO:0000313" key="13">
    <source>
        <dbReference type="Proteomes" id="UP000694568"/>
    </source>
</evidence>
<dbReference type="PROSITE" id="PS50011">
    <property type="entry name" value="PROTEIN_KINASE_DOM"/>
    <property type="match status" value="1"/>
</dbReference>
<keyword evidence="8" id="KW-0694">RNA-binding</keyword>
<sequence length="571" mass="65905">MEPVTYVAKLHEYAQKTRSALLFEDRSVGPDHDITFIVRAVLDGKAYPDGVGKNKKEARQNAAKNALKCLLETEHQDSVKTVRLLLLITADDNNCTSAQQKEERNQNVSDICNKIRRLRHWEKNRQTNFIGLVNHYCQRKRLCHSYIEERRDGPPHNPVFFYRVVINNKEYPVGEGNIVKEAKQKAAQLAWSALQEQSDWDSKVFHISYFKSSNVLESHESSSQSTSMCTSGTIIFTDSSNPSKAQVCSLRIVKKNLYLCLFAPFCLNNSVYLDRFTSEFDSIESLGSGAFGRVYKARDKLLKKYYAVKIVCCEEKALREVGTLSDLLHCNIVRYYTFWMEASRYQWEISAGSNSSTQSLDNSTAKYLYIQMELCDTKTLKDWIDEKNTQSPQDSKRREESLSIAQQIVSGVEYIHSKEHIHRDLKPENILFGLDGVVKIGDFGLVTRDDEDDSALMERTENKGTTSYMAPEQREKNYDRRVDIFALGLIYFELLWKLSTGHERGVVWNDARSQKLPEDFLQTFPQENQIIKWMLHEKPEDRPDARKLKAELEKWAQTFNVQNLCQENATV</sequence>
<keyword evidence="4" id="KW-0808">Transferase</keyword>
<dbReference type="GO" id="GO:0005634">
    <property type="term" value="C:nucleus"/>
    <property type="evidence" value="ECO:0007669"/>
    <property type="project" value="TreeGrafter"/>
</dbReference>
<name>A0A8C9XMK5_SANLU</name>
<dbReference type="EC" id="2.7.11.1" evidence="1"/>
<evidence type="ECO:0000256" key="1">
    <source>
        <dbReference type="ARBA" id="ARBA00012513"/>
    </source>
</evidence>
<dbReference type="InterPro" id="IPR014720">
    <property type="entry name" value="dsRBD_dom"/>
</dbReference>
<proteinExistence type="predicted"/>
<accession>A0A8C9XMK5</accession>
<dbReference type="SUPFAM" id="SSF54768">
    <property type="entry name" value="dsRNA-binding domain-like"/>
    <property type="match status" value="2"/>
</dbReference>
<keyword evidence="3" id="KW-0597">Phosphoprotein</keyword>
<dbReference type="CDD" id="cd19903">
    <property type="entry name" value="DSRM_EIF2AK2_rpt1"/>
    <property type="match status" value="1"/>
</dbReference>
<feature type="domain" description="DRBM" evidence="11">
    <location>
        <begin position="128"/>
        <end position="196"/>
    </location>
</feature>
<reference evidence="12" key="2">
    <citation type="submission" date="2025-09" db="UniProtKB">
        <authorList>
            <consortium name="Ensembl"/>
        </authorList>
    </citation>
    <scope>IDENTIFICATION</scope>
</reference>
<dbReference type="Ensembl" id="ENSSLUT00000011080.1">
    <property type="protein sequence ID" value="ENSSLUP00000010714.1"/>
    <property type="gene ID" value="ENSSLUG00000005068.1"/>
</dbReference>
<keyword evidence="6" id="KW-0418">Kinase</keyword>
<dbReference type="PROSITE" id="PS50137">
    <property type="entry name" value="DS_RBD"/>
    <property type="match status" value="2"/>
</dbReference>
<keyword evidence="5 9" id="KW-0547">Nucleotide-binding</keyword>
<dbReference type="CDD" id="cd19875">
    <property type="entry name" value="DSRM_EIF2AK2-like"/>
    <property type="match status" value="1"/>
</dbReference>
<dbReference type="SMART" id="SM00358">
    <property type="entry name" value="DSRM"/>
    <property type="match status" value="2"/>
</dbReference>
<keyword evidence="2" id="KW-0723">Serine/threonine-protein kinase</keyword>
<evidence type="ECO:0000259" key="10">
    <source>
        <dbReference type="PROSITE" id="PS50011"/>
    </source>
</evidence>
<dbReference type="GO" id="GO:0005524">
    <property type="term" value="F:ATP binding"/>
    <property type="evidence" value="ECO:0007669"/>
    <property type="project" value="UniProtKB-UniRule"/>
</dbReference>
<dbReference type="Pfam" id="PF00035">
    <property type="entry name" value="dsrm"/>
    <property type="match status" value="2"/>
</dbReference>
<feature type="binding site" evidence="9">
    <location>
        <position position="309"/>
    </location>
    <ligand>
        <name>ATP</name>
        <dbReference type="ChEBI" id="CHEBI:30616"/>
    </ligand>
</feature>
<dbReference type="PANTHER" id="PTHR11042:SF166">
    <property type="entry name" value="EUKARYOTIC TRANSLATION INITIATION FACTOR 2-ALPHA KINASE 3"/>
    <property type="match status" value="1"/>
</dbReference>
<dbReference type="GO" id="GO:0005737">
    <property type="term" value="C:cytoplasm"/>
    <property type="evidence" value="ECO:0007669"/>
    <property type="project" value="TreeGrafter"/>
</dbReference>
<dbReference type="InterPro" id="IPR000719">
    <property type="entry name" value="Prot_kinase_dom"/>
</dbReference>
<dbReference type="PROSITE" id="PS00107">
    <property type="entry name" value="PROTEIN_KINASE_ATP"/>
    <property type="match status" value="1"/>
</dbReference>
<dbReference type="Gene3D" id="1.10.510.10">
    <property type="entry name" value="Transferase(Phosphotransferase) domain 1"/>
    <property type="match status" value="1"/>
</dbReference>
<protein>
    <recommendedName>
        <fullName evidence="1">non-specific serine/threonine protein kinase</fullName>
        <ecNumber evidence="1">2.7.11.1</ecNumber>
    </recommendedName>
</protein>
<evidence type="ECO:0000256" key="7">
    <source>
        <dbReference type="ARBA" id="ARBA00022840"/>
    </source>
</evidence>